<organism evidence="2 3">
    <name type="scientific">Streptosporangium lutulentum</name>
    <dbReference type="NCBI Taxonomy" id="1461250"/>
    <lineage>
        <taxon>Bacteria</taxon>
        <taxon>Bacillati</taxon>
        <taxon>Actinomycetota</taxon>
        <taxon>Actinomycetes</taxon>
        <taxon>Streptosporangiales</taxon>
        <taxon>Streptosporangiaceae</taxon>
        <taxon>Streptosporangium</taxon>
    </lineage>
</organism>
<comment type="caution">
    <text evidence="2">The sequence shown here is derived from an EMBL/GenBank/DDBJ whole genome shotgun (WGS) entry which is preliminary data.</text>
</comment>
<dbReference type="Proteomes" id="UP001225356">
    <property type="component" value="Unassembled WGS sequence"/>
</dbReference>
<evidence type="ECO:0000313" key="2">
    <source>
        <dbReference type="EMBL" id="MDP9841817.1"/>
    </source>
</evidence>
<reference evidence="2 3" key="1">
    <citation type="submission" date="2023-07" db="EMBL/GenBank/DDBJ databases">
        <title>Sequencing the genomes of 1000 actinobacteria strains.</title>
        <authorList>
            <person name="Klenk H.-P."/>
        </authorList>
    </citation>
    <scope>NUCLEOTIDE SEQUENCE [LARGE SCALE GENOMIC DNA]</scope>
    <source>
        <strain evidence="2 3">DSM 46740</strain>
    </source>
</reference>
<dbReference type="InterPro" id="IPR036165">
    <property type="entry name" value="YefM-like_sf"/>
</dbReference>
<comment type="similarity">
    <text evidence="1">Belongs to the phD/YefM antitoxin family.</text>
</comment>
<dbReference type="SUPFAM" id="SSF143120">
    <property type="entry name" value="YefM-like"/>
    <property type="match status" value="1"/>
</dbReference>
<evidence type="ECO:0000313" key="3">
    <source>
        <dbReference type="Proteomes" id="UP001225356"/>
    </source>
</evidence>
<keyword evidence="3" id="KW-1185">Reference proteome</keyword>
<name>A0ABT9Q505_9ACTN</name>
<protein>
    <submittedName>
        <fullName evidence="2">Prevent-host-death family protein</fullName>
    </submittedName>
</protein>
<sequence length="191" mass="21041">MSDTDFVPPAYAELVARLGAPLGVEEARADWGRLVRAVQDGDTRLITRERWEWAALIPISKVSGPLTGLPALPLSTARRKLGDLVRQAVLPHEDSSLLLTRHRTPVAALVAVRHLADRQDRERRLAPEELLREGHTISLSHLPGPSHPTYSAVARDLDGNEIAAGNGDSVDEALRRLRPAWARTARLSDER</sequence>
<gene>
    <name evidence="2" type="ORF">J2853_001028</name>
</gene>
<dbReference type="EMBL" id="JAUSQU010000001">
    <property type="protein sequence ID" value="MDP9841817.1"/>
    <property type="molecule type" value="Genomic_DNA"/>
</dbReference>
<dbReference type="RefSeq" id="WP_307555447.1">
    <property type="nucleotide sequence ID" value="NZ_JAUSQU010000001.1"/>
</dbReference>
<proteinExistence type="inferred from homology"/>
<evidence type="ECO:0000256" key="1">
    <source>
        <dbReference type="ARBA" id="ARBA00009981"/>
    </source>
</evidence>
<accession>A0ABT9Q505</accession>